<sequence>MVAPSLIAKVLSQAITLATHSWEYGTVCEALLEWQNPEDSVFGANPFPGGKIPTLDIGKVEALSYVKPHILTDNVTLVEAAGAAGDPASLGIPALLIGQTYPEYTAAAQRQEDHLVNTVPRWPNGAISQREAYAELWADFIYMAPPFLAYYAVATANVTLLKEAARQCIEYHDVLSTPLGPWHHIVGPKSQDLGLWSTGNGWAAAGTARVLATMVKSPFAGATKGEQKALIANIKAIIDGAISLDTDSSGLLRNYLNDTTWYGEISGTAMLTATTYRMAVLSPSNFGAKYTNWAMKKKDLVDKDINATTGIVAPAINPLNWKDNTPFTSGSPEGQSFVVLMHAAYRDWASKGGRK</sequence>
<dbReference type="OrthoDB" id="4138492at2759"/>
<dbReference type="EMBL" id="KV744832">
    <property type="protein sequence ID" value="OCK84706.1"/>
    <property type="molecule type" value="Genomic_DNA"/>
</dbReference>
<dbReference type="PANTHER" id="PTHR41814">
    <property type="entry name" value="EXPRESSED PROTEIN"/>
    <property type="match status" value="1"/>
</dbReference>
<keyword evidence="3" id="KW-1185">Reference proteome</keyword>
<dbReference type="InterPro" id="IPR008928">
    <property type="entry name" value="6-hairpin_glycosidase_sf"/>
</dbReference>
<protein>
    <recommendedName>
        <fullName evidence="4">Six-hairpin glycosidase</fullName>
    </recommendedName>
</protein>
<evidence type="ECO:0000256" key="1">
    <source>
        <dbReference type="ARBA" id="ARBA00022801"/>
    </source>
</evidence>
<dbReference type="Proteomes" id="UP000250266">
    <property type="component" value="Unassembled WGS sequence"/>
</dbReference>
<name>A0A8E2EIN1_9PEZI</name>
<dbReference type="PANTHER" id="PTHR41814:SF1">
    <property type="entry name" value="CELLULASE"/>
    <property type="match status" value="1"/>
</dbReference>
<proteinExistence type="predicted"/>
<dbReference type="GO" id="GO:0005975">
    <property type="term" value="P:carbohydrate metabolic process"/>
    <property type="evidence" value="ECO:0007669"/>
    <property type="project" value="InterPro"/>
</dbReference>
<keyword evidence="1" id="KW-0378">Hydrolase</keyword>
<dbReference type="Gene3D" id="1.50.10.10">
    <property type="match status" value="1"/>
</dbReference>
<evidence type="ECO:0000313" key="3">
    <source>
        <dbReference type="Proteomes" id="UP000250266"/>
    </source>
</evidence>
<dbReference type="SUPFAM" id="SSF48208">
    <property type="entry name" value="Six-hairpin glycosidases"/>
    <property type="match status" value="1"/>
</dbReference>
<gene>
    <name evidence="2" type="ORF">K432DRAFT_432094</name>
</gene>
<dbReference type="AlphaFoldDB" id="A0A8E2EIN1"/>
<organism evidence="2 3">
    <name type="scientific">Lepidopterella palustris CBS 459.81</name>
    <dbReference type="NCBI Taxonomy" id="1314670"/>
    <lineage>
        <taxon>Eukaryota</taxon>
        <taxon>Fungi</taxon>
        <taxon>Dikarya</taxon>
        <taxon>Ascomycota</taxon>
        <taxon>Pezizomycotina</taxon>
        <taxon>Dothideomycetes</taxon>
        <taxon>Pleosporomycetidae</taxon>
        <taxon>Mytilinidiales</taxon>
        <taxon>Argynnaceae</taxon>
        <taxon>Lepidopterella</taxon>
    </lineage>
</organism>
<accession>A0A8E2EIN1</accession>
<evidence type="ECO:0008006" key="4">
    <source>
        <dbReference type="Google" id="ProtNLM"/>
    </source>
</evidence>
<dbReference type="Pfam" id="PF07470">
    <property type="entry name" value="Glyco_hydro_88"/>
    <property type="match status" value="1"/>
</dbReference>
<evidence type="ECO:0000313" key="2">
    <source>
        <dbReference type="EMBL" id="OCK84706.1"/>
    </source>
</evidence>
<dbReference type="GO" id="GO:0016787">
    <property type="term" value="F:hydrolase activity"/>
    <property type="evidence" value="ECO:0007669"/>
    <property type="project" value="UniProtKB-KW"/>
</dbReference>
<dbReference type="InterPro" id="IPR012341">
    <property type="entry name" value="6hp_glycosidase-like_sf"/>
</dbReference>
<reference evidence="2 3" key="1">
    <citation type="journal article" date="2016" name="Nat. Commun.">
        <title>Ectomycorrhizal ecology is imprinted in the genome of the dominant symbiotic fungus Cenococcum geophilum.</title>
        <authorList>
            <consortium name="DOE Joint Genome Institute"/>
            <person name="Peter M."/>
            <person name="Kohler A."/>
            <person name="Ohm R.A."/>
            <person name="Kuo A."/>
            <person name="Krutzmann J."/>
            <person name="Morin E."/>
            <person name="Arend M."/>
            <person name="Barry K.W."/>
            <person name="Binder M."/>
            <person name="Choi C."/>
            <person name="Clum A."/>
            <person name="Copeland A."/>
            <person name="Grisel N."/>
            <person name="Haridas S."/>
            <person name="Kipfer T."/>
            <person name="LaButti K."/>
            <person name="Lindquist E."/>
            <person name="Lipzen A."/>
            <person name="Maire R."/>
            <person name="Meier B."/>
            <person name="Mihaltcheva S."/>
            <person name="Molinier V."/>
            <person name="Murat C."/>
            <person name="Poggeler S."/>
            <person name="Quandt C.A."/>
            <person name="Sperisen C."/>
            <person name="Tritt A."/>
            <person name="Tisserant E."/>
            <person name="Crous P.W."/>
            <person name="Henrissat B."/>
            <person name="Nehls U."/>
            <person name="Egli S."/>
            <person name="Spatafora J.W."/>
            <person name="Grigoriev I.V."/>
            <person name="Martin F.M."/>
        </authorList>
    </citation>
    <scope>NUCLEOTIDE SEQUENCE [LARGE SCALE GENOMIC DNA]</scope>
    <source>
        <strain evidence="2 3">CBS 459.81</strain>
    </source>
</reference>
<dbReference type="InterPro" id="IPR010905">
    <property type="entry name" value="Glyco_hydro_88"/>
</dbReference>